<proteinExistence type="predicted"/>
<feature type="compositionally biased region" description="Basic and acidic residues" evidence="1">
    <location>
        <begin position="485"/>
        <end position="508"/>
    </location>
</feature>
<feature type="region of interest" description="Disordered" evidence="1">
    <location>
        <begin position="1"/>
        <end position="669"/>
    </location>
</feature>
<feature type="compositionally biased region" description="Basic and acidic residues" evidence="1">
    <location>
        <begin position="531"/>
        <end position="549"/>
    </location>
</feature>
<dbReference type="KEGG" id="pda:103708323"/>
<reference evidence="3" key="2">
    <citation type="submission" date="2025-08" db="UniProtKB">
        <authorList>
            <consortium name="RefSeq"/>
        </authorList>
    </citation>
    <scope>IDENTIFICATION</scope>
    <source>
        <tissue evidence="3">Young leaves</tissue>
    </source>
</reference>
<feature type="compositionally biased region" description="Basic and acidic residues" evidence="1">
    <location>
        <begin position="567"/>
        <end position="579"/>
    </location>
</feature>
<organism evidence="2 3">
    <name type="scientific">Phoenix dactylifera</name>
    <name type="common">Date palm</name>
    <dbReference type="NCBI Taxonomy" id="42345"/>
    <lineage>
        <taxon>Eukaryota</taxon>
        <taxon>Viridiplantae</taxon>
        <taxon>Streptophyta</taxon>
        <taxon>Embryophyta</taxon>
        <taxon>Tracheophyta</taxon>
        <taxon>Spermatophyta</taxon>
        <taxon>Magnoliopsida</taxon>
        <taxon>Liliopsida</taxon>
        <taxon>Arecaceae</taxon>
        <taxon>Coryphoideae</taxon>
        <taxon>Phoeniceae</taxon>
        <taxon>Phoenix</taxon>
    </lineage>
</organism>
<dbReference type="GeneID" id="103708323"/>
<feature type="compositionally biased region" description="Basic and acidic residues" evidence="1">
    <location>
        <begin position="216"/>
        <end position="228"/>
    </location>
</feature>
<feature type="compositionally biased region" description="Basic residues" evidence="1">
    <location>
        <begin position="1"/>
        <end position="14"/>
    </location>
</feature>
<feature type="compositionally biased region" description="Basic and acidic residues" evidence="1">
    <location>
        <begin position="634"/>
        <end position="645"/>
    </location>
</feature>
<keyword evidence="2" id="KW-1185">Reference proteome</keyword>
<feature type="compositionally biased region" description="Basic and acidic residues" evidence="1">
    <location>
        <begin position="48"/>
        <end position="57"/>
    </location>
</feature>
<reference evidence="2" key="1">
    <citation type="journal article" date="2019" name="Nat. Commun.">
        <title>Genome-wide association mapping of date palm fruit traits.</title>
        <authorList>
            <person name="Hazzouri K.M."/>
            <person name="Gros-Balthazard M."/>
            <person name="Flowers J.M."/>
            <person name="Copetti D."/>
            <person name="Lemansour A."/>
            <person name="Lebrun M."/>
            <person name="Masmoudi K."/>
            <person name="Ferrand S."/>
            <person name="Dhar M.I."/>
            <person name="Fresquez Z.A."/>
            <person name="Rosas U."/>
            <person name="Zhang J."/>
            <person name="Talag J."/>
            <person name="Lee S."/>
            <person name="Kudrna D."/>
            <person name="Powell R.F."/>
            <person name="Leitch I.J."/>
            <person name="Krueger R.R."/>
            <person name="Wing R.A."/>
            <person name="Amiri K.M.A."/>
            <person name="Purugganan M.D."/>
        </authorList>
    </citation>
    <scope>NUCLEOTIDE SEQUENCE [LARGE SCALE GENOMIC DNA]</scope>
    <source>
        <strain evidence="2">cv. Khalas</strain>
    </source>
</reference>
<feature type="compositionally biased region" description="Basic and acidic residues" evidence="1">
    <location>
        <begin position="831"/>
        <end position="849"/>
    </location>
</feature>
<feature type="compositionally biased region" description="Polar residues" evidence="1">
    <location>
        <begin position="595"/>
        <end position="612"/>
    </location>
</feature>
<evidence type="ECO:0000313" key="2">
    <source>
        <dbReference type="Proteomes" id="UP000228380"/>
    </source>
</evidence>
<feature type="compositionally biased region" description="Low complexity" evidence="1">
    <location>
        <begin position="429"/>
        <end position="448"/>
    </location>
</feature>
<dbReference type="PANTHER" id="PTHR34837">
    <property type="entry name" value="OS05G0595500 PROTEIN"/>
    <property type="match status" value="1"/>
</dbReference>
<name>A0A8B7C468_PHODC</name>
<feature type="compositionally biased region" description="Basic and acidic residues" evidence="1">
    <location>
        <begin position="15"/>
        <end position="39"/>
    </location>
</feature>
<dbReference type="OrthoDB" id="1938945at2759"/>
<dbReference type="RefSeq" id="XP_008791421.1">
    <property type="nucleotide sequence ID" value="XM_008793199.4"/>
</dbReference>
<accession>A0A8B7C468</accession>
<feature type="compositionally biased region" description="Low complexity" evidence="1">
    <location>
        <begin position="121"/>
        <end position="133"/>
    </location>
</feature>
<gene>
    <name evidence="3" type="primary">LOC103708323</name>
</gene>
<dbReference type="PANTHER" id="PTHR34837:SF1">
    <property type="entry name" value="LOW PROTEIN: ZINC FINGER CCCH DOMAIN PROTEIN"/>
    <property type="match status" value="1"/>
</dbReference>
<feature type="compositionally biased region" description="Basic and acidic residues" evidence="1">
    <location>
        <begin position="106"/>
        <end position="115"/>
    </location>
</feature>
<sequence length="1128" mass="126311">MPRSSRHRSHRAHKHKEERDQSDSDKDVYSRERKPREEEPAASSGARVSRDLELERRKSSRSSQGKELIGSSNGDISGEHGRKRKEREEEVAVSDRWNGGGDDDLVVDKKFKEEEFGPVDLNKSSKSKLLASDSKGRSSRRREGSVGRNEDSGGKVDSAKQRPEKDSSWRESDSQYKETKDKGRGRASDRDKKTQDSRHARSDDVVSRKHSSKTGSTEEEHAAKKDTENSEWQAQHELQNPDFEKELEKHVRRRRDDSEDKDKWMGDARESDNRSDRRLSARGDHTKNKSYRDERHEDGKYRDKYRVDVDRDQKHRDDKREDERSSWDRIGERSENKHYRDENIPSESHYKKSKLQHNDHDGSPYVDDRDTKLNSGSKRFSEGSEDHCDLKIRSAKEPHEDAEKKFPSRIDSRIEKSRSEHRHLEKVDSSPNNNRPKSSASSSAYAVKDYSRHKSKQADSACRQSPSEERIHRSTASTGDCPTATRDRERASDSRSSDKFKPKDRVHFMETAAASQYDKNPRSDAYTSTNKLREKSPSTSERRFPDRTSARQSFGNEVGPKRCSSRAGDRELPLERPILDDQSQTELCNREPTPGGSSSINRTGPFSGSSPNHLLPPPPIRLGIDSPVLGSYEDDNRVQVGDRKSYNRQRRSSDIGLGRGHGNAWKSGPAWPSPVANGFMPLQHGPPPAGFHPAMQHFPGPPLFGVRPSMDLSHTGISYHMHEVSDRFSGHGRPFGWHNPVDGSCPPHLQVWNGSNGVFGDESHMYGRSEWDQNRHIVGSRGWEMNADMWKGQNGNINEDFPVPRKEPEPSTHALADEAWVQQPSQCSSSERARTEHLPSEGIDAKRSSDAPSAKNAVESPPKTIQKKIPESSKTPGDDNANLCAKYLSRIDISLDLADPELYKKCMSLLGKLEITDAYDKSKHEHSQNNKEDIRGRRQGASHIFSSLFPTTKDAIFQRAMSLYKQQNERSKVTFPASPPVCSENTAPANELKDVLGDAGVPNGASSASIMEEAKNTAANADGATSASNMEEVKNTTTDAVGANFASNMEEVKDRIADASGASSASDMEVAKNTMTDADVHPGDANEQQSNFVSDAVVFANGSPTCEALKAECRVNLSWIHNSPGSTH</sequence>
<dbReference type="AlphaFoldDB" id="A0A8B7C468"/>
<feature type="compositionally biased region" description="Basic and acidic residues" evidence="1">
    <location>
        <begin position="242"/>
        <end position="343"/>
    </location>
</feature>
<feature type="compositionally biased region" description="Basic and acidic residues" evidence="1">
    <location>
        <begin position="356"/>
        <end position="372"/>
    </location>
</feature>
<evidence type="ECO:0000313" key="3">
    <source>
        <dbReference type="RefSeq" id="XP_008791421.1"/>
    </source>
</evidence>
<dbReference type="Proteomes" id="UP000228380">
    <property type="component" value="Chromosome 11"/>
</dbReference>
<protein>
    <submittedName>
        <fullName evidence="3">Uncharacterized protein LOC103708323</fullName>
    </submittedName>
</protein>
<feature type="compositionally biased region" description="Basic and acidic residues" evidence="1">
    <location>
        <begin position="379"/>
        <end position="428"/>
    </location>
</feature>
<feature type="region of interest" description="Disordered" evidence="1">
    <location>
        <begin position="820"/>
        <end position="880"/>
    </location>
</feature>
<feature type="compositionally biased region" description="Basic and acidic residues" evidence="1">
    <location>
        <begin position="141"/>
        <end position="207"/>
    </location>
</feature>
<evidence type="ECO:0000256" key="1">
    <source>
        <dbReference type="SAM" id="MobiDB-lite"/>
    </source>
</evidence>
<feature type="region of interest" description="Disordered" evidence="1">
    <location>
        <begin position="791"/>
        <end position="810"/>
    </location>
</feature>